<feature type="compositionally biased region" description="Low complexity" evidence="4">
    <location>
        <begin position="387"/>
        <end position="415"/>
    </location>
</feature>
<evidence type="ECO:0000256" key="1">
    <source>
        <dbReference type="ARBA" id="ARBA00006484"/>
    </source>
</evidence>
<feature type="compositionally biased region" description="Low complexity" evidence="4">
    <location>
        <begin position="159"/>
        <end position="173"/>
    </location>
</feature>
<feature type="compositionally biased region" description="Basic residues" evidence="4">
    <location>
        <begin position="368"/>
        <end position="386"/>
    </location>
</feature>
<dbReference type="Pfam" id="PF00106">
    <property type="entry name" value="adh_short"/>
    <property type="match status" value="1"/>
</dbReference>
<dbReference type="PANTHER" id="PTHR44196:SF3">
    <property type="entry name" value="SHORT CHAIN DEHYDROGENASE FAMILY PROTEIN"/>
    <property type="match status" value="1"/>
</dbReference>
<dbReference type="GO" id="GO:0016491">
    <property type="term" value="F:oxidoreductase activity"/>
    <property type="evidence" value="ECO:0007669"/>
    <property type="project" value="UniProtKB-KW"/>
</dbReference>
<feature type="compositionally biased region" description="Low complexity" evidence="4">
    <location>
        <begin position="240"/>
        <end position="265"/>
    </location>
</feature>
<dbReference type="PANTHER" id="PTHR44196">
    <property type="entry name" value="DEHYDROGENASE/REDUCTASE SDR FAMILY MEMBER 7B"/>
    <property type="match status" value="1"/>
</dbReference>
<proteinExistence type="inferred from homology"/>
<evidence type="ECO:0000256" key="2">
    <source>
        <dbReference type="ARBA" id="ARBA00022857"/>
    </source>
</evidence>
<dbReference type="PRINTS" id="PR00081">
    <property type="entry name" value="GDHRDH"/>
</dbReference>
<dbReference type="InterPro" id="IPR020904">
    <property type="entry name" value="Sc_DH/Rdtase_CS"/>
</dbReference>
<protein>
    <recommendedName>
        <fullName evidence="7">NAD(P)-binding protein</fullName>
    </recommendedName>
</protein>
<dbReference type="Gene3D" id="3.40.50.720">
    <property type="entry name" value="NAD(P)-binding Rossmann-like Domain"/>
    <property type="match status" value="1"/>
</dbReference>
<comment type="caution">
    <text evidence="5">The sequence shown here is derived from an EMBL/GenBank/DDBJ whole genome shotgun (WGS) entry which is preliminary data.</text>
</comment>
<feature type="compositionally biased region" description="Low complexity" evidence="4">
    <location>
        <begin position="94"/>
        <end position="133"/>
    </location>
</feature>
<dbReference type="Proteomes" id="UP000646827">
    <property type="component" value="Unassembled WGS sequence"/>
</dbReference>
<evidence type="ECO:0000256" key="3">
    <source>
        <dbReference type="ARBA" id="ARBA00023002"/>
    </source>
</evidence>
<feature type="compositionally biased region" description="Basic and acidic residues" evidence="4">
    <location>
        <begin position="78"/>
        <end position="87"/>
    </location>
</feature>
<dbReference type="InterPro" id="IPR036291">
    <property type="entry name" value="NAD(P)-bd_dom_sf"/>
</dbReference>
<dbReference type="AlphaFoldDB" id="A0A8H7VQV9"/>
<dbReference type="EMBL" id="JAEPRB010000003">
    <property type="protein sequence ID" value="KAG2228037.1"/>
    <property type="molecule type" value="Genomic_DNA"/>
</dbReference>
<feature type="compositionally biased region" description="Pro residues" evidence="4">
    <location>
        <begin position="266"/>
        <end position="280"/>
    </location>
</feature>
<evidence type="ECO:0008006" key="7">
    <source>
        <dbReference type="Google" id="ProtNLM"/>
    </source>
</evidence>
<name>A0A8H7VQV9_9FUNG</name>
<evidence type="ECO:0000313" key="6">
    <source>
        <dbReference type="Proteomes" id="UP000646827"/>
    </source>
</evidence>
<keyword evidence="2" id="KW-0521">NADP</keyword>
<feature type="compositionally biased region" description="Low complexity" evidence="4">
    <location>
        <begin position="40"/>
        <end position="64"/>
    </location>
</feature>
<feature type="compositionally biased region" description="Low complexity" evidence="4">
    <location>
        <begin position="309"/>
        <end position="321"/>
    </location>
</feature>
<dbReference type="InterPro" id="IPR002347">
    <property type="entry name" value="SDR_fam"/>
</dbReference>
<accession>A0A8H7VQV9</accession>
<feature type="compositionally biased region" description="Low complexity" evidence="4">
    <location>
        <begin position="341"/>
        <end position="352"/>
    </location>
</feature>
<gene>
    <name evidence="5" type="ORF">INT45_012061</name>
</gene>
<feature type="region of interest" description="Disordered" evidence="4">
    <location>
        <begin position="1"/>
        <end position="452"/>
    </location>
</feature>
<comment type="similarity">
    <text evidence="1">Belongs to the short-chain dehydrogenases/reductases (SDR) family.</text>
</comment>
<dbReference type="OrthoDB" id="1933717at2759"/>
<sequence>MERYSRGYDERYRNYYDRPRSDTYRPGENYRSERDYRDGNGSNYSPSSRYGSSRSPAHGISSSGGPPGGGGSSSSSRSSDRYHDDHWYGSYPDPRSLGSSHYSPSRGSSPARSSPSGSPRRQSYGSYYSRRSNPYPPPHSRRSSPSPGRRDSYDRRSPYHSSSNNGLGGSNSSSGGGPPPPGASSSSSSGPLPPYPPSSGGYSSYYHRSSSGSGSPMAPYSSSSYSPRRSHHYPGPPPLSSGSSYSPRSSSRPPPLSSSRYYGPPRDLPPPSGPPPPPPKISTSTSSSSSTSSNLPSGSSYRPNTEQLSPPSSSRPSTPISGQPTQPPSSVGAIGGPSPPSAQHHASSQSIPPGYPPQPSYSRPYSSHYHHHSPHHHHRQQHHHHYPGSLPGPSSLSSSSHHPYPPSSSHLSSSYRGYQHHHSYSPQPPPPRPRQSWAPEPEKELERHHATERNLCTEEIKVLATTRKSRFELELANWETSKLDHQLELVQKQYDEYGLEELINTELRSKTAGKAGRVDKERVLLVGCSSGVGRDIALKYASRGAKLMLFARRTSLLQSLSQECQQAGSDQVEFMAGDVIQTNDLERLVELTKHKLGGIDTVVYCAGLISVRPFLDSCGIKVSSSSTTPSTFQVHQEEQQENSASSHDNALECITNVNYMAAVRLCRLVLPILIETSVAPNIVIISSLAGKVGAPTRALYAASKHSLHGFFDSLRVEVERYNVHIAIVCPGTVDTELRKTAVDIGKDDNGPIAGSTRGKLSPGAVAQRTIDASDQREREVYIPALFGYLAIWTKLIASRWVDWAAKKKYS</sequence>
<keyword evidence="3" id="KW-0560">Oxidoreductase</keyword>
<feature type="compositionally biased region" description="Basic and acidic residues" evidence="4">
    <location>
        <begin position="440"/>
        <end position="452"/>
    </location>
</feature>
<dbReference type="SUPFAM" id="SSF51735">
    <property type="entry name" value="NAD(P)-binding Rossmann-fold domains"/>
    <property type="match status" value="1"/>
</dbReference>
<feature type="compositionally biased region" description="Basic and acidic residues" evidence="4">
    <location>
        <begin position="148"/>
        <end position="157"/>
    </location>
</feature>
<feature type="compositionally biased region" description="Basic and acidic residues" evidence="4">
    <location>
        <begin position="1"/>
        <end position="38"/>
    </location>
</feature>
<keyword evidence="6" id="KW-1185">Reference proteome</keyword>
<dbReference type="PROSITE" id="PS00061">
    <property type="entry name" value="ADH_SHORT"/>
    <property type="match status" value="1"/>
</dbReference>
<reference evidence="5 6" key="1">
    <citation type="submission" date="2020-12" db="EMBL/GenBank/DDBJ databases">
        <title>Metabolic potential, ecology and presence of endohyphal bacteria is reflected in genomic diversity of Mucoromycotina.</title>
        <authorList>
            <person name="Muszewska A."/>
            <person name="Okrasinska A."/>
            <person name="Steczkiewicz K."/>
            <person name="Drgas O."/>
            <person name="Orlowska M."/>
            <person name="Perlinska-Lenart U."/>
            <person name="Aleksandrzak-Piekarczyk T."/>
            <person name="Szatraj K."/>
            <person name="Zielenkiewicz U."/>
            <person name="Pilsyk S."/>
            <person name="Malc E."/>
            <person name="Mieczkowski P."/>
            <person name="Kruszewska J.S."/>
            <person name="Biernat P."/>
            <person name="Pawlowska J."/>
        </authorList>
    </citation>
    <scope>NUCLEOTIDE SEQUENCE [LARGE SCALE GENOMIC DNA]</scope>
    <source>
        <strain evidence="5 6">CBS 142.35</strain>
    </source>
</reference>
<organism evidence="5 6">
    <name type="scientific">Circinella minor</name>
    <dbReference type="NCBI Taxonomy" id="1195481"/>
    <lineage>
        <taxon>Eukaryota</taxon>
        <taxon>Fungi</taxon>
        <taxon>Fungi incertae sedis</taxon>
        <taxon>Mucoromycota</taxon>
        <taxon>Mucoromycotina</taxon>
        <taxon>Mucoromycetes</taxon>
        <taxon>Mucorales</taxon>
        <taxon>Lichtheimiaceae</taxon>
        <taxon>Circinella</taxon>
    </lineage>
</organism>
<evidence type="ECO:0000313" key="5">
    <source>
        <dbReference type="EMBL" id="KAG2228037.1"/>
    </source>
</evidence>
<evidence type="ECO:0000256" key="4">
    <source>
        <dbReference type="SAM" id="MobiDB-lite"/>
    </source>
</evidence>
<feature type="compositionally biased region" description="Low complexity" evidence="4">
    <location>
        <begin position="281"/>
        <end position="300"/>
    </location>
</feature>
<dbReference type="GO" id="GO:0016020">
    <property type="term" value="C:membrane"/>
    <property type="evidence" value="ECO:0007669"/>
    <property type="project" value="TreeGrafter"/>
</dbReference>
<feature type="compositionally biased region" description="Low complexity" evidence="4">
    <location>
        <begin position="198"/>
        <end position="227"/>
    </location>
</feature>